<dbReference type="SUPFAM" id="SSF47598">
    <property type="entry name" value="Ribbon-helix-helix"/>
    <property type="match status" value="1"/>
</dbReference>
<name>G9YRS9_FLAPL</name>
<evidence type="ECO:0000313" key="2">
    <source>
        <dbReference type="Proteomes" id="UP000004459"/>
    </source>
</evidence>
<dbReference type="InterPro" id="IPR013321">
    <property type="entry name" value="Arc_rbn_hlx_hlx"/>
</dbReference>
<dbReference type="Gene3D" id="1.10.1220.10">
    <property type="entry name" value="Met repressor-like"/>
    <property type="match status" value="1"/>
</dbReference>
<protein>
    <recommendedName>
        <fullName evidence="3">Arc-like DNA binding domain-containing protein</fullName>
    </recommendedName>
</protein>
<comment type="caution">
    <text evidence="1">The sequence shown here is derived from an EMBL/GenBank/DDBJ whole genome shotgun (WGS) entry which is preliminary data.</text>
</comment>
<evidence type="ECO:0000313" key="1">
    <source>
        <dbReference type="EMBL" id="EHM48571.1"/>
    </source>
</evidence>
<dbReference type="Proteomes" id="UP000004459">
    <property type="component" value="Unassembled WGS sequence"/>
</dbReference>
<proteinExistence type="predicted"/>
<evidence type="ECO:0008006" key="3">
    <source>
        <dbReference type="Google" id="ProtNLM"/>
    </source>
</evidence>
<dbReference type="GO" id="GO:0006355">
    <property type="term" value="P:regulation of DNA-templated transcription"/>
    <property type="evidence" value="ECO:0007669"/>
    <property type="project" value="InterPro"/>
</dbReference>
<dbReference type="AlphaFoldDB" id="G9YRS9"/>
<dbReference type="InterPro" id="IPR010985">
    <property type="entry name" value="Ribbon_hlx_hlx"/>
</dbReference>
<sequence>MPRPRKEGNTVAVSKAQQKAVTKYVKNKYDRFGLTMPKGDLDVIKAHAEARGESVNGFVNRAISEAMERDNAAPGAAGEVTEDRA</sequence>
<organism evidence="1 2">
    <name type="scientific">Flavonifractor plautii ATCC 29863</name>
    <dbReference type="NCBI Taxonomy" id="411475"/>
    <lineage>
        <taxon>Bacteria</taxon>
        <taxon>Bacillati</taxon>
        <taxon>Bacillota</taxon>
        <taxon>Clostridia</taxon>
        <taxon>Eubacteriales</taxon>
        <taxon>Oscillospiraceae</taxon>
        <taxon>Flavonifractor</taxon>
    </lineage>
</organism>
<dbReference type="EMBL" id="AGCK01000185">
    <property type="protein sequence ID" value="EHM48571.1"/>
    <property type="molecule type" value="Genomic_DNA"/>
</dbReference>
<accession>G9YRS9</accession>
<gene>
    <name evidence="1" type="ORF">HMPREF0372_02230</name>
</gene>
<dbReference type="PATRIC" id="fig|411475.3.peg.1928"/>
<dbReference type="HOGENOM" id="CLU_187427_1_0_9"/>
<reference evidence="1 2" key="1">
    <citation type="submission" date="2011-08" db="EMBL/GenBank/DDBJ databases">
        <authorList>
            <person name="Weinstock G."/>
            <person name="Sodergren E."/>
            <person name="Clifton S."/>
            <person name="Fulton L."/>
            <person name="Fulton B."/>
            <person name="Courtney L."/>
            <person name="Fronick C."/>
            <person name="Harrison M."/>
            <person name="Strong C."/>
            <person name="Farmer C."/>
            <person name="Delahaunty K."/>
            <person name="Markovic C."/>
            <person name="Hall O."/>
            <person name="Minx P."/>
            <person name="Tomlinson C."/>
            <person name="Mitreva M."/>
            <person name="Hou S."/>
            <person name="Chen J."/>
            <person name="Wollam A."/>
            <person name="Pepin K.H."/>
            <person name="Johnson M."/>
            <person name="Bhonagiri V."/>
            <person name="Zhang X."/>
            <person name="Suruliraj S."/>
            <person name="Warren W."/>
            <person name="Chinwalla A."/>
            <person name="Mardis E.R."/>
            <person name="Wilson R.K."/>
        </authorList>
    </citation>
    <scope>NUCLEOTIDE SEQUENCE [LARGE SCALE GENOMIC DNA]</scope>
    <source>
        <strain evidence="1 2">ATCC 29863</strain>
    </source>
</reference>